<name>A0A382JYW1_9ZZZZ</name>
<sequence>ACQQEAHHIVNVQLEFALGTNCA</sequence>
<feature type="non-terminal residue" evidence="1">
    <location>
        <position position="1"/>
    </location>
</feature>
<evidence type="ECO:0000313" key="1">
    <source>
        <dbReference type="EMBL" id="SVC17330.1"/>
    </source>
</evidence>
<protein>
    <submittedName>
        <fullName evidence="1">Uncharacterized protein</fullName>
    </submittedName>
</protein>
<reference evidence="1" key="1">
    <citation type="submission" date="2018-05" db="EMBL/GenBank/DDBJ databases">
        <authorList>
            <person name="Lanie J.A."/>
            <person name="Ng W.-L."/>
            <person name="Kazmierczak K.M."/>
            <person name="Andrzejewski T.M."/>
            <person name="Davidsen T.M."/>
            <person name="Wayne K.J."/>
            <person name="Tettelin H."/>
            <person name="Glass J.I."/>
            <person name="Rusch D."/>
            <person name="Podicherti R."/>
            <person name="Tsui H.-C.T."/>
            <person name="Winkler M.E."/>
        </authorList>
    </citation>
    <scope>NUCLEOTIDE SEQUENCE</scope>
</reference>
<gene>
    <name evidence="1" type="ORF">METZ01_LOCUS270184</name>
</gene>
<dbReference type="AlphaFoldDB" id="A0A382JYW1"/>
<dbReference type="EMBL" id="UINC01077316">
    <property type="protein sequence ID" value="SVC17330.1"/>
    <property type="molecule type" value="Genomic_DNA"/>
</dbReference>
<accession>A0A382JYW1</accession>
<proteinExistence type="predicted"/>
<organism evidence="1">
    <name type="scientific">marine metagenome</name>
    <dbReference type="NCBI Taxonomy" id="408172"/>
    <lineage>
        <taxon>unclassified sequences</taxon>
        <taxon>metagenomes</taxon>
        <taxon>ecological metagenomes</taxon>
    </lineage>
</organism>